<dbReference type="Proteomes" id="UP000585474">
    <property type="component" value="Unassembled WGS sequence"/>
</dbReference>
<feature type="transmembrane region" description="Helical" evidence="1">
    <location>
        <begin position="91"/>
        <end position="110"/>
    </location>
</feature>
<proteinExistence type="predicted"/>
<dbReference type="EMBL" id="BJWL01000027">
    <property type="protein sequence ID" value="GFZ19203.1"/>
    <property type="molecule type" value="Genomic_DNA"/>
</dbReference>
<evidence type="ECO:0000313" key="3">
    <source>
        <dbReference type="Proteomes" id="UP000585474"/>
    </source>
</evidence>
<keyword evidence="1" id="KW-0812">Transmembrane</keyword>
<keyword evidence="1" id="KW-0472">Membrane</keyword>
<feature type="transmembrane region" description="Helical" evidence="1">
    <location>
        <begin position="28"/>
        <end position="49"/>
    </location>
</feature>
<keyword evidence="1" id="KW-1133">Transmembrane helix</keyword>
<keyword evidence="3" id="KW-1185">Reference proteome</keyword>
<name>A0A7J0H7X0_9ERIC</name>
<sequence length="134" mass="15228">MSDRLIEQRLDSPSLALSLYLAKVTLKLITFVCSSLALSAQLIFALFRFTPRGQLPDMYQQARWRILHKNHRSEDLESQHLTPGKSLSSCAVYRGIFLPFLIYLGGGWGLTMRAEAAPSQWRHTKTPLLACYTE</sequence>
<gene>
    <name evidence="2" type="ORF">Acr_27g0009420</name>
</gene>
<organism evidence="2 3">
    <name type="scientific">Actinidia rufa</name>
    <dbReference type="NCBI Taxonomy" id="165716"/>
    <lineage>
        <taxon>Eukaryota</taxon>
        <taxon>Viridiplantae</taxon>
        <taxon>Streptophyta</taxon>
        <taxon>Embryophyta</taxon>
        <taxon>Tracheophyta</taxon>
        <taxon>Spermatophyta</taxon>
        <taxon>Magnoliopsida</taxon>
        <taxon>eudicotyledons</taxon>
        <taxon>Gunneridae</taxon>
        <taxon>Pentapetalae</taxon>
        <taxon>asterids</taxon>
        <taxon>Ericales</taxon>
        <taxon>Actinidiaceae</taxon>
        <taxon>Actinidia</taxon>
    </lineage>
</organism>
<evidence type="ECO:0000313" key="2">
    <source>
        <dbReference type="EMBL" id="GFZ19203.1"/>
    </source>
</evidence>
<evidence type="ECO:0000256" key="1">
    <source>
        <dbReference type="SAM" id="Phobius"/>
    </source>
</evidence>
<comment type="caution">
    <text evidence="2">The sequence shown here is derived from an EMBL/GenBank/DDBJ whole genome shotgun (WGS) entry which is preliminary data.</text>
</comment>
<dbReference type="AlphaFoldDB" id="A0A7J0H7X0"/>
<reference evidence="2 3" key="1">
    <citation type="submission" date="2019-07" db="EMBL/GenBank/DDBJ databases">
        <title>De Novo Assembly of kiwifruit Actinidia rufa.</title>
        <authorList>
            <person name="Sugita-Konishi S."/>
            <person name="Sato K."/>
            <person name="Mori E."/>
            <person name="Abe Y."/>
            <person name="Kisaki G."/>
            <person name="Hamano K."/>
            <person name="Suezawa K."/>
            <person name="Otani M."/>
            <person name="Fukuda T."/>
            <person name="Manabe T."/>
            <person name="Gomi K."/>
            <person name="Tabuchi M."/>
            <person name="Akimitsu K."/>
            <person name="Kataoka I."/>
        </authorList>
    </citation>
    <scope>NUCLEOTIDE SEQUENCE [LARGE SCALE GENOMIC DNA]</scope>
    <source>
        <strain evidence="3">cv. Fuchu</strain>
    </source>
</reference>
<accession>A0A7J0H7X0</accession>
<protein>
    <submittedName>
        <fullName evidence="2">Uncharacterized protein</fullName>
    </submittedName>
</protein>